<proteinExistence type="predicted"/>
<evidence type="ECO:0000313" key="2">
    <source>
        <dbReference type="EMBL" id="GIY52599.1"/>
    </source>
</evidence>
<gene>
    <name evidence="2" type="ORF">CEXT_770541</name>
</gene>
<comment type="caution">
    <text evidence="2">The sequence shown here is derived from an EMBL/GenBank/DDBJ whole genome shotgun (WGS) entry which is preliminary data.</text>
</comment>
<evidence type="ECO:0000313" key="3">
    <source>
        <dbReference type="Proteomes" id="UP001054945"/>
    </source>
</evidence>
<protein>
    <submittedName>
        <fullName evidence="2">Uncharacterized protein</fullName>
    </submittedName>
</protein>
<feature type="compositionally biased region" description="Pro residues" evidence="1">
    <location>
        <begin position="33"/>
        <end position="43"/>
    </location>
</feature>
<name>A0AAV4U4C4_CAEEX</name>
<organism evidence="2 3">
    <name type="scientific">Caerostris extrusa</name>
    <name type="common">Bark spider</name>
    <name type="synonym">Caerostris bankana</name>
    <dbReference type="NCBI Taxonomy" id="172846"/>
    <lineage>
        <taxon>Eukaryota</taxon>
        <taxon>Metazoa</taxon>
        <taxon>Ecdysozoa</taxon>
        <taxon>Arthropoda</taxon>
        <taxon>Chelicerata</taxon>
        <taxon>Arachnida</taxon>
        <taxon>Araneae</taxon>
        <taxon>Araneomorphae</taxon>
        <taxon>Entelegynae</taxon>
        <taxon>Araneoidea</taxon>
        <taxon>Araneidae</taxon>
        <taxon>Caerostris</taxon>
    </lineage>
</organism>
<feature type="region of interest" description="Disordered" evidence="1">
    <location>
        <begin position="22"/>
        <end position="97"/>
    </location>
</feature>
<dbReference type="AlphaFoldDB" id="A0AAV4U4C4"/>
<keyword evidence="3" id="KW-1185">Reference proteome</keyword>
<dbReference type="EMBL" id="BPLR01012260">
    <property type="protein sequence ID" value="GIY52599.1"/>
    <property type="molecule type" value="Genomic_DNA"/>
</dbReference>
<sequence>MIGGVGENPFLLLHQVGGVASVKGSEVTGVEPSRPPPSSPLPIPGSHSEKAASDRTSLLPPSDDDWGREDPISPLHQIGMINEQGLHRSEDTAELTP</sequence>
<accession>A0AAV4U4C4</accession>
<evidence type="ECO:0000256" key="1">
    <source>
        <dbReference type="SAM" id="MobiDB-lite"/>
    </source>
</evidence>
<reference evidence="2 3" key="1">
    <citation type="submission" date="2021-06" db="EMBL/GenBank/DDBJ databases">
        <title>Caerostris extrusa draft genome.</title>
        <authorList>
            <person name="Kono N."/>
            <person name="Arakawa K."/>
        </authorList>
    </citation>
    <scope>NUCLEOTIDE SEQUENCE [LARGE SCALE GENOMIC DNA]</scope>
</reference>
<dbReference type="Proteomes" id="UP001054945">
    <property type="component" value="Unassembled WGS sequence"/>
</dbReference>